<proteinExistence type="predicted"/>
<accession>A0A5C6SDE8</accession>
<protein>
    <submittedName>
        <fullName evidence="1">Uncharacterized protein</fullName>
    </submittedName>
</protein>
<comment type="caution">
    <text evidence="1">The sequence shown here is derived from an EMBL/GenBank/DDBJ whole genome shotgun (WGS) entry which is preliminary data.</text>
</comment>
<reference evidence="1 2" key="1">
    <citation type="submission" date="2019-07" db="EMBL/GenBank/DDBJ databases">
        <title>The First High-Quality Draft Genome Sequence of the Causal Agent of the Current Panama Disease Epidemic.</title>
        <authorList>
            <person name="Warmington R.J."/>
            <person name="Kay W."/>
            <person name="Jeffries A."/>
            <person name="Bebber D."/>
            <person name="Moore K."/>
            <person name="Studholme D.J."/>
        </authorList>
    </citation>
    <scope>NUCLEOTIDE SEQUENCE [LARGE SCALE GENOMIC DNA]</scope>
    <source>
        <strain evidence="1 2">TR4</strain>
    </source>
</reference>
<dbReference type="AlphaFoldDB" id="A0A5C6SDE8"/>
<name>A0A5C6SDE8_FUSOC</name>
<gene>
    <name evidence="1" type="ORF">FocTR4_00016764</name>
</gene>
<evidence type="ECO:0000313" key="1">
    <source>
        <dbReference type="EMBL" id="TXB95808.1"/>
    </source>
</evidence>
<organism evidence="1 2">
    <name type="scientific">Fusarium oxysporum f. sp. cubense</name>
    <dbReference type="NCBI Taxonomy" id="61366"/>
    <lineage>
        <taxon>Eukaryota</taxon>
        <taxon>Fungi</taxon>
        <taxon>Dikarya</taxon>
        <taxon>Ascomycota</taxon>
        <taxon>Pezizomycotina</taxon>
        <taxon>Sordariomycetes</taxon>
        <taxon>Hypocreomycetidae</taxon>
        <taxon>Hypocreales</taxon>
        <taxon>Nectriaceae</taxon>
        <taxon>Fusarium</taxon>
        <taxon>Fusarium oxysporum species complex</taxon>
    </lineage>
</organism>
<dbReference type="Proteomes" id="UP000321331">
    <property type="component" value="Unassembled WGS sequence"/>
</dbReference>
<sequence>MDPNLELYKSVLHLEVIECTPLKYALLGRTTYSYDEDKMVSRIINNVASSQILVDTIACFDQVTKPFRLDALKLVYCDIYYVDGGNATLQEIFEVRLQEEELQTPAEQARELV</sequence>
<dbReference type="EMBL" id="VMNF01000015">
    <property type="protein sequence ID" value="TXB95808.1"/>
    <property type="molecule type" value="Genomic_DNA"/>
</dbReference>
<evidence type="ECO:0000313" key="2">
    <source>
        <dbReference type="Proteomes" id="UP000321331"/>
    </source>
</evidence>